<dbReference type="SUPFAM" id="SSF56672">
    <property type="entry name" value="DNA/RNA polymerases"/>
    <property type="match status" value="1"/>
</dbReference>
<dbReference type="PANTHER" id="PTHR33116:SF78">
    <property type="entry name" value="OS12G0587133 PROTEIN"/>
    <property type="match status" value="1"/>
</dbReference>
<dbReference type="Pfam" id="PF03372">
    <property type="entry name" value="Exo_endo_phos"/>
    <property type="match status" value="1"/>
</dbReference>
<dbReference type="PANTHER" id="PTHR33116">
    <property type="entry name" value="REVERSE TRANSCRIPTASE ZINC-BINDING DOMAIN-CONTAINING PROTEIN-RELATED-RELATED"/>
    <property type="match status" value="1"/>
</dbReference>
<accession>Q8LM65</accession>
<dbReference type="InterPro" id="IPR005135">
    <property type="entry name" value="Endo/exonuclease/phosphatase"/>
</dbReference>
<dbReference type="InterPro" id="IPR036691">
    <property type="entry name" value="Endo/exonu/phosph_ase_sf"/>
</dbReference>
<organism evidence="2 3">
    <name type="scientific">Oryza sativa subsp. japonica</name>
    <name type="common">Rice</name>
    <dbReference type="NCBI Taxonomy" id="39947"/>
    <lineage>
        <taxon>Eukaryota</taxon>
        <taxon>Viridiplantae</taxon>
        <taxon>Streptophyta</taxon>
        <taxon>Embryophyta</taxon>
        <taxon>Tracheophyta</taxon>
        <taxon>Spermatophyta</taxon>
        <taxon>Magnoliopsida</taxon>
        <taxon>Liliopsida</taxon>
        <taxon>Poales</taxon>
        <taxon>Poaceae</taxon>
        <taxon>BOP clade</taxon>
        <taxon>Oryzoideae</taxon>
        <taxon>Oryzeae</taxon>
        <taxon>Oryzinae</taxon>
        <taxon>Oryza</taxon>
        <taxon>Oryza sativa</taxon>
    </lineage>
</organism>
<dbReference type="InterPro" id="IPR043502">
    <property type="entry name" value="DNA/RNA_pol_sf"/>
</dbReference>
<sequence>MASVPSDLASRPDLGSCMVAATSEMERLKQLFTARSVVAWSDEGQKVEIGTFADDIRSAFRIHRSDIQITKFYPEDFFLTFVNHSDREEVLQEPRLVTRSGRVYHFKPWNERRNAEVIDVRFHARVCIEGIPMHARSEEVATKIIGCKSSVHYIEEYSRRRNYNRTFDLWIWSSDLSSSILKASSFSITRPDSEARATDVPFPELEPPRMPGILPQLFLLFPNLSHLICCPCHRIRGLCSCLKDTWILSAADSQATPVEVTRHDVEEFLAEVTTPIQQPLLPAPGTKPRRPCCNKVITPIQRQRERLAVKARRNTKLDLIAQEILAKKFGVLDDNKRLDDQIKKLYLQHYKKLLSPADMKTITTLVENGGCKGIRLRAKKAASVLNCFILNWNVRGLNSQVRKKSVKLLVEQMNATIVCLQETKMNQISDVDVLHTLGSRFKNEFAFLPADGTRGGILLACNDNYFSLSNVLRKQYSLTATVTMKNDGIAWTITVVYGPQQDAQKIEFITELQEIKQLVMSPWLLIGDFNLIYKTSDKNNSRLNRSMMQRFKGTLDRLEVKELPLSGRKFTWTQECDNPTQSKIDRAFCCPDWDVLFDSAQMYALSSSCSDHAPLFITGCVEREQNNSFRFESFWLKFPNFLQITEESWNRPLQTTNPFARINLKLRRLARDLRRWKSTKIGDTRLQLAIANEVIFQLDVAQEDRVLSDEEQCFRKFLKISQILMSLSLKKNLNMSFLIYPRKKPLARMVSLGLFSSWDIIKIDMLQAVTFFGDLGYSRLQDLNSAHICLIPKKTDASKVEDFRPISLIHSFAKIIAKLLANRLAPKLGDLVSQSQSAFIRKRAIHDNVLFVQNMIKACHRAKKPTLFLKVDISKAFDTVNWPYLLEVLQNFGFGQKWCNWISNLLGTSSSAILLNGTPGQAEESGLLSSLQRQRRFRCSLYADDVALFIKPNRDEMLVLRGILSVFAEASGLYTNMEKTEIYPISCNEINLDDCLSIFPGRVSNFPCKYLGLPLHTRKLRKVELQPLVDKVGSRIPGWQGRFFTSAGREVLVKNTLSSTPIYHLTILQQNKWPYKRIDRFRRAFLWKGKDPENVSGGSCLLNWSSVCKPKSLGGLGTLNLEKFARALRLHWLWYEWKDEHKPWINMEIPCDEMDRILFRASTQISLGNGMKCKFWSDNWLQGRAPKDLAPNIFRLAKRKANCVALEMQNNHWITSLRMITSIEEINELVFLGTQLQEINLHCNSLDNITWKWTQHGEYTAKSAYEIQFQGSVVNKNFMPLWKAEAEPKHCFFGWLILHQRTLTAENLLLRHWPCDWICSLCTEAFEDANHLAKECSFTILVWNQ</sequence>
<dbReference type="SUPFAM" id="SSF56219">
    <property type="entry name" value="DNase I-like"/>
    <property type="match status" value="1"/>
</dbReference>
<dbReference type="GO" id="GO:0003964">
    <property type="term" value="F:RNA-directed DNA polymerase activity"/>
    <property type="evidence" value="ECO:0007669"/>
    <property type="project" value="UniProtKB-KW"/>
</dbReference>
<dbReference type="EMBL" id="AC122147">
    <property type="protein sequence ID" value="AAM47629.1"/>
    <property type="molecule type" value="Genomic_DNA"/>
</dbReference>
<dbReference type="Pfam" id="PF00078">
    <property type="entry name" value="RVT_1"/>
    <property type="match status" value="1"/>
</dbReference>
<name>Q8LM65_ORYSJ</name>
<reference evidence="3" key="1">
    <citation type="journal article" date="2005" name="Nature">
        <title>The map-based sequence of the rice genome.</title>
        <authorList>
            <consortium name="International rice genome sequencing project (IRGSP)"/>
            <person name="Matsumoto T."/>
            <person name="Wu J."/>
            <person name="Kanamori H."/>
            <person name="Katayose Y."/>
            <person name="Fujisawa M."/>
            <person name="Namiki N."/>
            <person name="Mizuno H."/>
            <person name="Yamamoto K."/>
            <person name="Antonio B.A."/>
            <person name="Baba T."/>
            <person name="Sakata K."/>
            <person name="Nagamura Y."/>
            <person name="Aoki H."/>
            <person name="Arikawa K."/>
            <person name="Arita K."/>
            <person name="Bito T."/>
            <person name="Chiden Y."/>
            <person name="Fujitsuka N."/>
            <person name="Fukunaka R."/>
            <person name="Hamada M."/>
            <person name="Harada C."/>
            <person name="Hayashi A."/>
            <person name="Hijishita S."/>
            <person name="Honda M."/>
            <person name="Hosokawa S."/>
            <person name="Ichikawa Y."/>
            <person name="Idonuma A."/>
            <person name="Iijima M."/>
            <person name="Ikeda M."/>
            <person name="Ikeno M."/>
            <person name="Ito K."/>
            <person name="Ito S."/>
            <person name="Ito T."/>
            <person name="Ito Y."/>
            <person name="Ito Y."/>
            <person name="Iwabuchi A."/>
            <person name="Kamiya K."/>
            <person name="Karasawa W."/>
            <person name="Kurita K."/>
            <person name="Katagiri S."/>
            <person name="Kikuta A."/>
            <person name="Kobayashi H."/>
            <person name="Kobayashi N."/>
            <person name="Machita K."/>
            <person name="Maehara T."/>
            <person name="Masukawa M."/>
            <person name="Mizubayashi T."/>
            <person name="Mukai Y."/>
            <person name="Nagasaki H."/>
            <person name="Nagata Y."/>
            <person name="Naito S."/>
            <person name="Nakashima M."/>
            <person name="Nakama Y."/>
            <person name="Nakamichi Y."/>
            <person name="Nakamura M."/>
            <person name="Meguro A."/>
            <person name="Negishi M."/>
            <person name="Ohta I."/>
            <person name="Ohta T."/>
            <person name="Okamoto M."/>
            <person name="Ono N."/>
            <person name="Saji S."/>
            <person name="Sakaguchi M."/>
            <person name="Sakai K."/>
            <person name="Shibata M."/>
            <person name="Shimokawa T."/>
            <person name="Song J."/>
            <person name="Takazaki Y."/>
            <person name="Terasawa K."/>
            <person name="Tsugane M."/>
            <person name="Tsuji K."/>
            <person name="Ueda S."/>
            <person name="Waki K."/>
            <person name="Yamagata H."/>
            <person name="Yamamoto M."/>
            <person name="Yamamoto S."/>
            <person name="Yamane H."/>
            <person name="Yoshiki S."/>
            <person name="Yoshihara R."/>
            <person name="Yukawa K."/>
            <person name="Zhong H."/>
            <person name="Yano M."/>
            <person name="Yuan Q."/>
            <person name="Ouyang S."/>
            <person name="Liu J."/>
            <person name="Jones K.M."/>
            <person name="Gansberger K."/>
            <person name="Moffat K."/>
            <person name="Hill J."/>
            <person name="Bera J."/>
            <person name="Fadrosh D."/>
            <person name="Jin S."/>
            <person name="Johri S."/>
            <person name="Kim M."/>
            <person name="Overton L."/>
            <person name="Reardon M."/>
            <person name="Tsitrin T."/>
            <person name="Vuong H."/>
            <person name="Weaver B."/>
            <person name="Ciecko A."/>
            <person name="Tallon L."/>
            <person name="Jackson J."/>
            <person name="Pai G."/>
            <person name="Aken S.V."/>
            <person name="Utterback T."/>
            <person name="Reidmuller S."/>
            <person name="Feldblyum T."/>
            <person name="Hsiao J."/>
            <person name="Zismann V."/>
            <person name="Iobst S."/>
            <person name="de Vazeille A.R."/>
            <person name="Buell C.R."/>
            <person name="Ying K."/>
            <person name="Li Y."/>
            <person name="Lu T."/>
            <person name="Huang Y."/>
            <person name="Zhao Q."/>
            <person name="Feng Q."/>
            <person name="Zhang L."/>
            <person name="Zhu J."/>
            <person name="Weng Q."/>
            <person name="Mu J."/>
            <person name="Lu Y."/>
            <person name="Fan D."/>
            <person name="Liu Y."/>
            <person name="Guan J."/>
            <person name="Zhang Y."/>
            <person name="Yu S."/>
            <person name="Liu X."/>
            <person name="Zhang Y."/>
            <person name="Hong G."/>
            <person name="Han B."/>
            <person name="Choisne N."/>
            <person name="Demange N."/>
            <person name="Orjeda G."/>
            <person name="Samain S."/>
            <person name="Cattolico L."/>
            <person name="Pelletier E."/>
            <person name="Couloux A."/>
            <person name="Segurens B."/>
            <person name="Wincker P."/>
            <person name="D'Hont A."/>
            <person name="Scarpelli C."/>
            <person name="Weissenbach J."/>
            <person name="Salanoubat M."/>
            <person name="Quetier F."/>
            <person name="Yu Y."/>
            <person name="Kim H.R."/>
            <person name="Rambo T."/>
            <person name="Currie J."/>
            <person name="Collura K."/>
            <person name="Luo M."/>
            <person name="Yang T."/>
            <person name="Ammiraju J.S.S."/>
            <person name="Engler F."/>
            <person name="Soderlund C."/>
            <person name="Wing R.A."/>
            <person name="Palmer L.E."/>
            <person name="de la Bastide M."/>
            <person name="Spiegel L."/>
            <person name="Nascimento L."/>
            <person name="Zutavern T."/>
            <person name="O'Shaughnessy A."/>
            <person name="Dike S."/>
            <person name="Dedhia N."/>
            <person name="Preston R."/>
            <person name="Balija V."/>
            <person name="McCombie W.R."/>
            <person name="Chow T."/>
            <person name="Chen H."/>
            <person name="Chung M."/>
            <person name="Chen C."/>
            <person name="Shaw J."/>
            <person name="Wu H."/>
            <person name="Hsiao K."/>
            <person name="Chao Y."/>
            <person name="Chu M."/>
            <person name="Cheng C."/>
            <person name="Hour A."/>
            <person name="Lee P."/>
            <person name="Lin S."/>
            <person name="Lin Y."/>
            <person name="Liou J."/>
            <person name="Liu S."/>
            <person name="Hsing Y."/>
            <person name="Raghuvanshi S."/>
            <person name="Mohanty A."/>
            <person name="Bharti A.K."/>
            <person name="Gaur A."/>
            <person name="Gupta V."/>
            <person name="Kumar D."/>
            <person name="Ravi V."/>
            <person name="Vij S."/>
            <person name="Kapur A."/>
            <person name="Khurana P."/>
            <person name="Khurana P."/>
            <person name="Khurana J.P."/>
            <person name="Tyagi A.K."/>
            <person name="Gaikwad K."/>
            <person name="Singh A."/>
            <person name="Dalal V."/>
            <person name="Srivastava S."/>
            <person name="Dixit A."/>
            <person name="Pal A.K."/>
            <person name="Ghazi I.A."/>
            <person name="Yadav M."/>
            <person name="Pandit A."/>
            <person name="Bhargava A."/>
            <person name="Sureshbabu K."/>
            <person name="Batra K."/>
            <person name="Sharma T.R."/>
            <person name="Mohapatra T."/>
            <person name="Singh N.K."/>
            <person name="Messing J."/>
            <person name="Nelson A.B."/>
            <person name="Fuks G."/>
            <person name="Kavchok S."/>
            <person name="Keizer G."/>
            <person name="Linton E."/>
            <person name="Llaca V."/>
            <person name="Song R."/>
            <person name="Tanyolac B."/>
            <person name="Young S."/>
            <person name="Ho-Il K."/>
            <person name="Hahn J.H."/>
            <person name="Sangsakoo G."/>
            <person name="Vanavichit A."/>
            <person name="de Mattos Luiz.A.T."/>
            <person name="Zimmer P.D."/>
            <person name="Malone G."/>
            <person name="Dellagostin O."/>
            <person name="de Oliveira A.C."/>
            <person name="Bevan M."/>
            <person name="Bancroft I."/>
            <person name="Minx P."/>
            <person name="Cordum H."/>
            <person name="Wilson R."/>
            <person name="Cheng Z."/>
            <person name="Jin W."/>
            <person name="Jiang J."/>
            <person name="Leong S.A."/>
            <person name="Iwama H."/>
            <person name="Gojobori T."/>
            <person name="Itoh T."/>
            <person name="Niimura Y."/>
            <person name="Fujii Y."/>
            <person name="Habara T."/>
            <person name="Sakai H."/>
            <person name="Sato Y."/>
            <person name="Wilson G."/>
            <person name="Kumar K."/>
            <person name="McCouch S."/>
            <person name="Juretic N."/>
            <person name="Hoen D."/>
            <person name="Wright S."/>
            <person name="Bruskiewich R."/>
            <person name="Bureau T."/>
            <person name="Miyao A."/>
            <person name="Hirochika H."/>
            <person name="Nishikawa T."/>
            <person name="Kadowaki K."/>
            <person name="Sugiura M."/>
            <person name="Burr B."/>
            <person name="Sasaki T."/>
        </authorList>
    </citation>
    <scope>NUCLEOTIDE SEQUENCE [LARGE SCALE GENOMIC DNA]</scope>
    <source>
        <strain evidence="3">cv. Nipponbare</strain>
    </source>
</reference>
<evidence type="ECO:0000259" key="1">
    <source>
        <dbReference type="PROSITE" id="PS50878"/>
    </source>
</evidence>
<dbReference type="InterPro" id="IPR000477">
    <property type="entry name" value="RT_dom"/>
</dbReference>
<reference evidence="3" key="2">
    <citation type="journal article" date="2008" name="Nucleic Acids Res.">
        <title>The rice annotation project database (RAP-DB): 2008 update.</title>
        <authorList>
            <consortium name="The rice annotation project (RAP)"/>
        </authorList>
    </citation>
    <scope>GENOME REANNOTATION</scope>
    <source>
        <strain evidence="3">cv. Nipponbare</strain>
    </source>
</reference>
<keyword evidence="2" id="KW-0548">Nucleotidyltransferase</keyword>
<proteinExistence type="predicted"/>
<gene>
    <name evidence="2" type="primary">OSJNAb0072F04.18</name>
</gene>
<keyword evidence="2" id="KW-0695">RNA-directed DNA polymerase</keyword>
<dbReference type="InterPro" id="IPR026960">
    <property type="entry name" value="RVT-Znf"/>
</dbReference>
<keyword evidence="2" id="KW-0808">Transferase</keyword>
<protein>
    <submittedName>
        <fullName evidence="2">Non-LTR retroelement reverse transcriptase</fullName>
    </submittedName>
</protein>
<feature type="domain" description="Reverse transcriptase" evidence="1">
    <location>
        <begin position="772"/>
        <end position="1015"/>
    </location>
</feature>
<dbReference type="Pfam" id="PF13966">
    <property type="entry name" value="zf-RVT"/>
    <property type="match status" value="1"/>
</dbReference>
<evidence type="ECO:0000313" key="2">
    <source>
        <dbReference type="EMBL" id="AAM47629.1"/>
    </source>
</evidence>
<dbReference type="Proteomes" id="UP000000763">
    <property type="component" value="Chromosome 10"/>
</dbReference>
<evidence type="ECO:0000313" key="3">
    <source>
        <dbReference type="Proteomes" id="UP000000763"/>
    </source>
</evidence>
<dbReference type="PROSITE" id="PS50878">
    <property type="entry name" value="RT_POL"/>
    <property type="match status" value="1"/>
</dbReference>
<dbReference type="Gene3D" id="3.60.10.10">
    <property type="entry name" value="Endonuclease/exonuclease/phosphatase"/>
    <property type="match status" value="1"/>
</dbReference>
<dbReference type="CDD" id="cd01650">
    <property type="entry name" value="RT_nLTR_like"/>
    <property type="match status" value="1"/>
</dbReference>